<feature type="binding site" evidence="5">
    <location>
        <position position="95"/>
    </location>
    <ligand>
        <name>FAD</name>
        <dbReference type="ChEBI" id="CHEBI:57692"/>
    </ligand>
</feature>
<keyword evidence="9" id="KW-1185">Reference proteome</keyword>
<dbReference type="PROSITE" id="PS51257">
    <property type="entry name" value="PROKAR_LIPOPROTEIN"/>
    <property type="match status" value="1"/>
</dbReference>
<dbReference type="InterPro" id="IPR036188">
    <property type="entry name" value="FAD/NAD-bd_sf"/>
</dbReference>
<protein>
    <recommendedName>
        <fullName evidence="5">Ferredoxin--NADP reductase</fullName>
        <shortName evidence="5">FNR</shortName>
        <shortName evidence="5">Fd-NADP(+) reductase</shortName>
        <ecNumber evidence="5">1.18.1.2</ecNumber>
    </recommendedName>
</protein>
<gene>
    <name evidence="8" type="ORF">R69776_06898</name>
</gene>
<dbReference type="PRINTS" id="PR00368">
    <property type="entry name" value="FADPNR"/>
</dbReference>
<dbReference type="PRINTS" id="PR00469">
    <property type="entry name" value="PNDRDTASEII"/>
</dbReference>
<dbReference type="Pfam" id="PF07992">
    <property type="entry name" value="Pyr_redox_2"/>
    <property type="match status" value="1"/>
</dbReference>
<dbReference type="HAMAP" id="MF_01685">
    <property type="entry name" value="FENR2"/>
    <property type="match status" value="1"/>
</dbReference>
<feature type="binding site" evidence="5">
    <location>
        <position position="103"/>
    </location>
    <ligand>
        <name>FAD</name>
        <dbReference type="ChEBI" id="CHEBI:57692"/>
    </ligand>
</feature>
<comment type="catalytic activity">
    <reaction evidence="5">
        <text>2 reduced [2Fe-2S]-[ferredoxin] + NADP(+) + H(+) = 2 oxidized [2Fe-2S]-[ferredoxin] + NADPH</text>
        <dbReference type="Rhea" id="RHEA:20125"/>
        <dbReference type="Rhea" id="RHEA-COMP:10000"/>
        <dbReference type="Rhea" id="RHEA-COMP:10001"/>
        <dbReference type="ChEBI" id="CHEBI:15378"/>
        <dbReference type="ChEBI" id="CHEBI:33737"/>
        <dbReference type="ChEBI" id="CHEBI:33738"/>
        <dbReference type="ChEBI" id="CHEBI:57783"/>
        <dbReference type="ChEBI" id="CHEBI:58349"/>
        <dbReference type="EC" id="1.18.1.2"/>
    </reaction>
</comment>
<evidence type="ECO:0000256" key="5">
    <source>
        <dbReference type="HAMAP-Rule" id="MF_01685"/>
    </source>
</evidence>
<name>A0ABM8SWA6_9BURK</name>
<feature type="binding site" evidence="5">
    <location>
        <position position="148"/>
    </location>
    <ligand>
        <name>FAD</name>
        <dbReference type="ChEBI" id="CHEBI:57692"/>
    </ligand>
</feature>
<keyword evidence="6" id="KW-0472">Membrane</keyword>
<evidence type="ECO:0000313" key="9">
    <source>
        <dbReference type="Proteomes" id="UP000673821"/>
    </source>
</evidence>
<comment type="similarity">
    <text evidence="5">Belongs to the ferredoxin--NADP reductase type 2 family.</text>
</comment>
<dbReference type="EC" id="1.18.1.2" evidence="5"/>
<feature type="transmembrane region" description="Helical" evidence="6">
    <location>
        <begin position="16"/>
        <end position="39"/>
    </location>
</feature>
<evidence type="ECO:0000313" key="8">
    <source>
        <dbReference type="EMBL" id="CAE6837803.1"/>
    </source>
</evidence>
<feature type="binding site" evidence="5">
    <location>
        <position position="183"/>
    </location>
    <ligand>
        <name>FAD</name>
        <dbReference type="ChEBI" id="CHEBI:57692"/>
    </ligand>
</feature>
<dbReference type="Gene3D" id="3.50.50.60">
    <property type="entry name" value="FAD/NAD(P)-binding domain"/>
    <property type="match status" value="2"/>
</dbReference>
<dbReference type="Proteomes" id="UP000673821">
    <property type="component" value="Unassembled WGS sequence"/>
</dbReference>
<evidence type="ECO:0000256" key="3">
    <source>
        <dbReference type="ARBA" id="ARBA00022857"/>
    </source>
</evidence>
<dbReference type="SUPFAM" id="SSF51905">
    <property type="entry name" value="FAD/NAD(P)-binding domain"/>
    <property type="match status" value="1"/>
</dbReference>
<evidence type="ECO:0000256" key="6">
    <source>
        <dbReference type="SAM" id="Phobius"/>
    </source>
</evidence>
<reference evidence="8 9" key="1">
    <citation type="submission" date="2021-02" db="EMBL/GenBank/DDBJ databases">
        <authorList>
            <person name="Vanwijnsberghe S."/>
        </authorList>
    </citation>
    <scope>NUCLEOTIDE SEQUENCE [LARGE SCALE GENOMIC DNA]</scope>
    <source>
        <strain evidence="8 9">R-69776</strain>
    </source>
</reference>
<comment type="caution">
    <text evidence="5">Lacks conserved residue(s) required for the propagation of feature annotation.</text>
</comment>
<evidence type="ECO:0000259" key="7">
    <source>
        <dbReference type="Pfam" id="PF07992"/>
    </source>
</evidence>
<keyword evidence="1 5" id="KW-0285">Flavoprotein</keyword>
<dbReference type="GO" id="GO:0004324">
    <property type="term" value="F:ferredoxin-NADP+ reductase activity"/>
    <property type="evidence" value="ECO:0007669"/>
    <property type="project" value="UniProtKB-EC"/>
</dbReference>
<sequence>MRSPLAAVGAPAVRGLLYPSVLIACNGIVAGLRAILYGGSSIYPMRLRMTSATDPLLQPLLQPIRSDVLIVGAGPVGLFAAFEAGVIGLSCQIVDGLDKVGGQCIELYPDKPIYDIPAIPSCTARELVERLMAQCKPFDVPIHLEQRVESVEQRDDGRWTVRTDRGLVFDVAAILLAAGNGAFVPQKLALAEAVPLESRHVHYCVQRLADFAGKTVVVAGGGDSALDWALALRKVAGRVTLVHRRNGFSAADSSVESMRRAVEAGEMDFIVGAISGLNVEGDTLKSIALRHIEGETQLATEHLVVLYGLVADLGPIAQWNLSIHGGRVDVDTSNYESSRPGIFAVGDIANYPNKQKLILSGFHEASLALRKAYTYAYPEKKRVHVHSSYDAKLAEKVGAAG</sequence>
<comment type="cofactor">
    <cofactor evidence="5">
        <name>FAD</name>
        <dbReference type="ChEBI" id="CHEBI:57692"/>
    </cofactor>
    <text evidence="5">Binds 1 FAD per subunit.</text>
</comment>
<keyword evidence="2 5" id="KW-0274">FAD</keyword>
<accession>A0ABM8SWA6</accession>
<feature type="domain" description="FAD/NAD(P)-binding" evidence="7">
    <location>
        <begin position="67"/>
        <end position="352"/>
    </location>
</feature>
<dbReference type="InterPro" id="IPR022890">
    <property type="entry name" value="Fd--NADP_Rdtase_type_2"/>
</dbReference>
<evidence type="ECO:0000256" key="2">
    <source>
        <dbReference type="ARBA" id="ARBA00022827"/>
    </source>
</evidence>
<feature type="binding site" evidence="5">
    <location>
        <position position="347"/>
    </location>
    <ligand>
        <name>FAD</name>
        <dbReference type="ChEBI" id="CHEBI:57692"/>
    </ligand>
</feature>
<keyword evidence="3 5" id="KW-0521">NADP</keyword>
<organism evidence="8 9">
    <name type="scientific">Paraburkholderia nemoris</name>
    <dbReference type="NCBI Taxonomy" id="2793076"/>
    <lineage>
        <taxon>Bacteria</taxon>
        <taxon>Pseudomonadati</taxon>
        <taxon>Pseudomonadota</taxon>
        <taxon>Betaproteobacteria</taxon>
        <taxon>Burkholderiales</taxon>
        <taxon>Burkholderiaceae</taxon>
        <taxon>Paraburkholderia</taxon>
    </lineage>
</organism>
<comment type="subunit">
    <text evidence="5">Homodimer.</text>
</comment>
<keyword evidence="4 5" id="KW-0560">Oxidoreductase</keyword>
<dbReference type="InterPro" id="IPR050097">
    <property type="entry name" value="Ferredoxin-NADP_redctase_2"/>
</dbReference>
<proteinExistence type="inferred from homology"/>
<keyword evidence="6" id="KW-1133">Transmembrane helix</keyword>
<evidence type="ECO:0000256" key="1">
    <source>
        <dbReference type="ARBA" id="ARBA00022630"/>
    </source>
</evidence>
<feature type="binding site" evidence="5">
    <location>
        <position position="388"/>
    </location>
    <ligand>
        <name>FAD</name>
        <dbReference type="ChEBI" id="CHEBI:57692"/>
    </ligand>
</feature>
<dbReference type="InterPro" id="IPR023753">
    <property type="entry name" value="FAD/NAD-binding_dom"/>
</dbReference>
<dbReference type="PANTHER" id="PTHR48105">
    <property type="entry name" value="THIOREDOXIN REDUCTASE 1-RELATED-RELATED"/>
    <property type="match status" value="1"/>
</dbReference>
<dbReference type="EMBL" id="CAJNBH010000028">
    <property type="protein sequence ID" value="CAE6837803.1"/>
    <property type="molecule type" value="Genomic_DNA"/>
</dbReference>
<comment type="caution">
    <text evidence="8">The sequence shown here is derived from an EMBL/GenBank/DDBJ whole genome shotgun (WGS) entry which is preliminary data.</text>
</comment>
<feature type="binding site" evidence="5">
    <location>
        <position position="108"/>
    </location>
    <ligand>
        <name>FAD</name>
        <dbReference type="ChEBI" id="CHEBI:57692"/>
    </ligand>
</feature>
<evidence type="ECO:0000256" key="4">
    <source>
        <dbReference type="ARBA" id="ARBA00023002"/>
    </source>
</evidence>
<keyword evidence="6" id="KW-0812">Transmembrane</keyword>